<dbReference type="RefSeq" id="WP_187027139.1">
    <property type="nucleotide sequence ID" value="NZ_JACRUP010000021.1"/>
</dbReference>
<dbReference type="AlphaFoldDB" id="A0A9X0UIZ6"/>
<evidence type="ECO:0000256" key="1">
    <source>
        <dbReference type="SAM" id="SignalP"/>
    </source>
</evidence>
<comment type="caution">
    <text evidence="3">The sequence shown here is derived from an EMBL/GenBank/DDBJ whole genome shotgun (WGS) entry which is preliminary data.</text>
</comment>
<keyword evidence="4" id="KW-1185">Reference proteome</keyword>
<dbReference type="GO" id="GO:0043190">
    <property type="term" value="C:ATP-binding cassette (ABC) transporter complex"/>
    <property type="evidence" value="ECO:0007669"/>
    <property type="project" value="InterPro"/>
</dbReference>
<gene>
    <name evidence="3" type="ORF">H8Q88_18860</name>
</gene>
<evidence type="ECO:0000313" key="3">
    <source>
        <dbReference type="EMBL" id="MBC5852947.1"/>
    </source>
</evidence>
<dbReference type="PANTHER" id="PTHR30290">
    <property type="entry name" value="PERIPLASMIC BINDING COMPONENT OF ABC TRANSPORTER"/>
    <property type="match status" value="1"/>
</dbReference>
<dbReference type="Gene3D" id="3.40.190.10">
    <property type="entry name" value="Periplasmic binding protein-like II"/>
    <property type="match status" value="1"/>
</dbReference>
<dbReference type="PIRSF" id="PIRSF002741">
    <property type="entry name" value="MppA"/>
    <property type="match status" value="1"/>
</dbReference>
<dbReference type="GO" id="GO:0015833">
    <property type="term" value="P:peptide transport"/>
    <property type="evidence" value="ECO:0007669"/>
    <property type="project" value="TreeGrafter"/>
</dbReference>
<reference evidence="3" key="1">
    <citation type="submission" date="2020-08" db="EMBL/GenBank/DDBJ databases">
        <title>Genome Sequencing and Pan-Genome Analysis of Migratory bird Vibrio Strains, Inner Mongolia.</title>
        <authorList>
            <person name="Zheng L."/>
        </authorList>
    </citation>
    <scope>NUCLEOTIDE SEQUENCE</scope>
    <source>
        <strain evidence="3">M13F</strain>
    </source>
</reference>
<dbReference type="SUPFAM" id="SSF53850">
    <property type="entry name" value="Periplasmic binding protein-like II"/>
    <property type="match status" value="1"/>
</dbReference>
<proteinExistence type="predicted"/>
<feature type="domain" description="Solute-binding protein family 5" evidence="2">
    <location>
        <begin position="94"/>
        <end position="447"/>
    </location>
</feature>
<name>A0A9X0UIZ6_VIBME</name>
<evidence type="ECO:0000313" key="4">
    <source>
        <dbReference type="Proteomes" id="UP000615796"/>
    </source>
</evidence>
<protein>
    <submittedName>
        <fullName evidence="3">Peptide ABC transporter substrate-binding protein</fullName>
    </submittedName>
</protein>
<dbReference type="EMBL" id="JACRUP010000021">
    <property type="protein sequence ID" value="MBC5852947.1"/>
    <property type="molecule type" value="Genomic_DNA"/>
</dbReference>
<dbReference type="InterPro" id="IPR000914">
    <property type="entry name" value="SBP_5_dom"/>
</dbReference>
<dbReference type="GO" id="GO:1904680">
    <property type="term" value="F:peptide transmembrane transporter activity"/>
    <property type="evidence" value="ECO:0007669"/>
    <property type="project" value="TreeGrafter"/>
</dbReference>
<feature type="chain" id="PRO_5040949609" evidence="1">
    <location>
        <begin position="22"/>
        <end position="550"/>
    </location>
</feature>
<dbReference type="InterPro" id="IPR030678">
    <property type="entry name" value="Peptide/Ni-bd"/>
</dbReference>
<feature type="signal peptide" evidence="1">
    <location>
        <begin position="1"/>
        <end position="21"/>
    </location>
</feature>
<accession>A0A9X0UIZ6</accession>
<organism evidence="3 4">
    <name type="scientific">Vibrio metschnikovii</name>
    <dbReference type="NCBI Taxonomy" id="28172"/>
    <lineage>
        <taxon>Bacteria</taxon>
        <taxon>Pseudomonadati</taxon>
        <taxon>Pseudomonadota</taxon>
        <taxon>Gammaproteobacteria</taxon>
        <taxon>Vibrionales</taxon>
        <taxon>Vibrionaceae</taxon>
        <taxon>Vibrio</taxon>
    </lineage>
</organism>
<dbReference type="Pfam" id="PF00496">
    <property type="entry name" value="SBP_bac_5"/>
    <property type="match status" value="1"/>
</dbReference>
<sequence length="550" mass="62619">MKKTLLAVALSSSLLSAATIANDLSLGITQFPSNLHPVIDSMTANSLIMGTAFRDMVAYNHDWQSFCMLCTETPALDNGRAEKYTREDGTLGIKLTVELKDDLYWGDGTPITTKDVLLSHAVLTDPNVKGIPGLESNRIMEKVVALDDKTFEVYLNKAHFKYRDYVPSVLPAHLEEAIYREDPTTYDRRTLYVTQPTHPGLYNGPFRITQISQGSFITLERNSHWKGQAPDFNRLIFKVVENTAALEAHLLSGSVDYVPGELGFSIEQALQFEKRHANRFTVEYAPGLLYEHLDTQMDNPHLAIREVRQALMYGMNREELVNRLFEGRQPVAHSNVHPLDVTFFDGVHQYQYDPVKARQLLEKAGYTLRNNVMVDKEGRPLQLELMTTAGNRSRELVQQVLQSQWRQIGVRVQINNQPARVFFGETLNQRKHQALAMFAWASAPESPPLTTLHSAQIPSAENNWAGQNYIGYNNPEMDALLEKIEVELDDEARHQLFHKMQSLYAEDLPALPLYFRSDSYVMPKWLKGVRPTGHKYPSTLWVEEWRKDGA</sequence>
<dbReference type="InterPro" id="IPR039424">
    <property type="entry name" value="SBP_5"/>
</dbReference>
<dbReference type="Gene3D" id="3.10.105.10">
    <property type="entry name" value="Dipeptide-binding Protein, Domain 3"/>
    <property type="match status" value="1"/>
</dbReference>
<dbReference type="CDD" id="cd08513">
    <property type="entry name" value="PBP2_thermophilic_Hb8_like"/>
    <property type="match status" value="1"/>
</dbReference>
<keyword evidence="1" id="KW-0732">Signal</keyword>
<evidence type="ECO:0000259" key="2">
    <source>
        <dbReference type="Pfam" id="PF00496"/>
    </source>
</evidence>
<dbReference type="GO" id="GO:0030288">
    <property type="term" value="C:outer membrane-bounded periplasmic space"/>
    <property type="evidence" value="ECO:0007669"/>
    <property type="project" value="UniProtKB-ARBA"/>
</dbReference>
<dbReference type="Proteomes" id="UP000615796">
    <property type="component" value="Unassembled WGS sequence"/>
</dbReference>